<sequence>MSSSTSGSHWKSVDNEFRNKVDNIFHKYPKLPKTLPREDRPNVTSYPLNVTLYGYSLPLRIGSEVSVKNYNTFLDRNEKTGYKFSWDEGNVYIIEMAIPEHEAVVSYLQDCFKEPNNGVRRGPIRVYGSPYHYNPIRYGEKIAPDVAVRPSNAHVLQPLIRHPGPPPSDMNGRAHARVICEIGNSQTIISWNERCELWMREEYVRCVLGIKLFSKKIIGETVHRQMIARLWTRVVQGGGELSSNATLARAGVYVKEWDFGTIQYNNNAPTPTGCNALNLNAFQITIPIADAFYDPPIVGGVPTPYAILVPGTVVGVNFVIDLFDVQQVVLESQ</sequence>
<gene>
    <name evidence="1" type="ORF">Glove_165g7</name>
</gene>
<evidence type="ECO:0000313" key="1">
    <source>
        <dbReference type="EMBL" id="RHZ78369.1"/>
    </source>
</evidence>
<evidence type="ECO:0000313" key="2">
    <source>
        <dbReference type="Proteomes" id="UP000266861"/>
    </source>
</evidence>
<dbReference type="AlphaFoldDB" id="A0A397IQT8"/>
<dbReference type="EMBL" id="PQFF01000155">
    <property type="protein sequence ID" value="RHZ78369.1"/>
    <property type="molecule type" value="Genomic_DNA"/>
</dbReference>
<accession>A0A397IQT8</accession>
<proteinExistence type="predicted"/>
<dbReference type="OrthoDB" id="2370283at2759"/>
<dbReference type="Proteomes" id="UP000266861">
    <property type="component" value="Unassembled WGS sequence"/>
</dbReference>
<reference evidence="1 2" key="1">
    <citation type="submission" date="2018-08" db="EMBL/GenBank/DDBJ databases">
        <title>Genome and evolution of the arbuscular mycorrhizal fungus Diversispora epigaea (formerly Glomus versiforme) and its bacterial endosymbionts.</title>
        <authorList>
            <person name="Sun X."/>
            <person name="Fei Z."/>
            <person name="Harrison M."/>
        </authorList>
    </citation>
    <scope>NUCLEOTIDE SEQUENCE [LARGE SCALE GENOMIC DNA]</scope>
    <source>
        <strain evidence="1 2">IT104</strain>
    </source>
</reference>
<name>A0A397IQT8_9GLOM</name>
<keyword evidence="2" id="KW-1185">Reference proteome</keyword>
<protein>
    <submittedName>
        <fullName evidence="1">Uncharacterized protein</fullName>
    </submittedName>
</protein>
<comment type="caution">
    <text evidence="1">The sequence shown here is derived from an EMBL/GenBank/DDBJ whole genome shotgun (WGS) entry which is preliminary data.</text>
</comment>
<organism evidence="1 2">
    <name type="scientific">Diversispora epigaea</name>
    <dbReference type="NCBI Taxonomy" id="1348612"/>
    <lineage>
        <taxon>Eukaryota</taxon>
        <taxon>Fungi</taxon>
        <taxon>Fungi incertae sedis</taxon>
        <taxon>Mucoromycota</taxon>
        <taxon>Glomeromycotina</taxon>
        <taxon>Glomeromycetes</taxon>
        <taxon>Diversisporales</taxon>
        <taxon>Diversisporaceae</taxon>
        <taxon>Diversispora</taxon>
    </lineage>
</organism>